<name>A0A226WQY3_CABSO</name>
<reference evidence="2" key="1">
    <citation type="submission" date="2017-01" db="EMBL/GenBank/DDBJ databases">
        <title>Genome Analysis of Deinococcus marmoris KOPRI26562.</title>
        <authorList>
            <person name="Kim J.H."/>
            <person name="Oh H.-M."/>
        </authorList>
    </citation>
    <scope>NUCLEOTIDE SEQUENCE [LARGE SCALE GENOMIC DNA]</scope>
    <source>
        <strain evidence="2">PAMC 26633</strain>
    </source>
</reference>
<gene>
    <name evidence="1" type="ORF">BSU04_35985</name>
</gene>
<protein>
    <submittedName>
        <fullName evidence="1">Uncharacterized protein</fullName>
    </submittedName>
</protein>
<comment type="caution">
    <text evidence="1">The sequence shown here is derived from an EMBL/GenBank/DDBJ whole genome shotgun (WGS) entry which is preliminary data.</text>
</comment>
<sequence length="37" mass="4313">MIAAMKPAIAHWLSDDRWRTVRPPLERQEPVMVANLL</sequence>
<dbReference type="EMBL" id="MTHB01000246">
    <property type="protein sequence ID" value="OXC73594.1"/>
    <property type="molecule type" value="Genomic_DNA"/>
</dbReference>
<proteinExistence type="predicted"/>
<dbReference type="AlphaFoldDB" id="A0A226WQY3"/>
<evidence type="ECO:0000313" key="1">
    <source>
        <dbReference type="EMBL" id="OXC73594.1"/>
    </source>
</evidence>
<accession>A0A226WQY3</accession>
<organism evidence="1 2">
    <name type="scientific">Caballeronia sordidicola</name>
    <name type="common">Burkholderia sordidicola</name>
    <dbReference type="NCBI Taxonomy" id="196367"/>
    <lineage>
        <taxon>Bacteria</taxon>
        <taxon>Pseudomonadati</taxon>
        <taxon>Pseudomonadota</taxon>
        <taxon>Betaproteobacteria</taxon>
        <taxon>Burkholderiales</taxon>
        <taxon>Burkholderiaceae</taxon>
        <taxon>Caballeronia</taxon>
    </lineage>
</organism>
<evidence type="ECO:0000313" key="2">
    <source>
        <dbReference type="Proteomes" id="UP000214720"/>
    </source>
</evidence>
<dbReference type="Proteomes" id="UP000214720">
    <property type="component" value="Unassembled WGS sequence"/>
</dbReference>